<dbReference type="GO" id="GO:0051536">
    <property type="term" value="F:iron-sulfur cluster binding"/>
    <property type="evidence" value="ECO:0007669"/>
    <property type="project" value="UniProtKB-KW"/>
</dbReference>
<reference evidence="16" key="1">
    <citation type="submission" date="2017-06" db="EMBL/GenBank/DDBJ databases">
        <authorList>
            <person name="Rodrigo-Torres L."/>
            <person name="Arahal R.D."/>
            <person name="Lucena T."/>
        </authorList>
    </citation>
    <scope>NUCLEOTIDE SEQUENCE [LARGE SCALE GENOMIC DNA]</scope>
    <source>
        <strain evidence="16">CECT 9190</strain>
    </source>
</reference>
<dbReference type="InterPro" id="IPR016454">
    <property type="entry name" value="Cysteine_dSase"/>
</dbReference>
<evidence type="ECO:0000256" key="2">
    <source>
        <dbReference type="ARBA" id="ARBA00003120"/>
    </source>
</evidence>
<dbReference type="GO" id="GO:0046872">
    <property type="term" value="F:metal ion binding"/>
    <property type="evidence" value="ECO:0007669"/>
    <property type="project" value="UniProtKB-KW"/>
</dbReference>
<evidence type="ECO:0000256" key="13">
    <source>
        <dbReference type="RuleBase" id="RU004504"/>
    </source>
</evidence>
<keyword evidence="8" id="KW-0408">Iron</keyword>
<dbReference type="Gene3D" id="1.10.260.50">
    <property type="match status" value="1"/>
</dbReference>
<dbReference type="InterPro" id="IPR015422">
    <property type="entry name" value="PyrdxlP-dep_Trfase_small"/>
</dbReference>
<proteinExistence type="inferred from homology"/>
<evidence type="ECO:0000256" key="8">
    <source>
        <dbReference type="ARBA" id="ARBA00023004"/>
    </source>
</evidence>
<evidence type="ECO:0000256" key="12">
    <source>
        <dbReference type="ARBA" id="ARBA00050776"/>
    </source>
</evidence>
<dbReference type="Gene3D" id="3.90.1150.10">
    <property type="entry name" value="Aspartate Aminotransferase, domain 1"/>
    <property type="match status" value="1"/>
</dbReference>
<dbReference type="AlphaFoldDB" id="A0A1Y6MC33"/>
<evidence type="ECO:0000256" key="6">
    <source>
        <dbReference type="ARBA" id="ARBA00022723"/>
    </source>
</evidence>
<evidence type="ECO:0000259" key="14">
    <source>
        <dbReference type="Pfam" id="PF00266"/>
    </source>
</evidence>
<dbReference type="PROSITE" id="PS00595">
    <property type="entry name" value="AA_TRANSFER_CLASS_5"/>
    <property type="match status" value="1"/>
</dbReference>
<feature type="domain" description="Aminotransferase class V" evidence="14">
    <location>
        <begin position="3"/>
        <end position="358"/>
    </location>
</feature>
<comment type="cofactor">
    <cofactor evidence="1 13">
        <name>pyridoxal 5'-phosphate</name>
        <dbReference type="ChEBI" id="CHEBI:597326"/>
    </cofactor>
</comment>
<keyword evidence="7" id="KW-0663">Pyridoxal phosphate</keyword>
<evidence type="ECO:0000256" key="9">
    <source>
        <dbReference type="ARBA" id="ARBA00023014"/>
    </source>
</evidence>
<evidence type="ECO:0000256" key="10">
    <source>
        <dbReference type="ARBA" id="ARBA00023231"/>
    </source>
</evidence>
<evidence type="ECO:0000256" key="4">
    <source>
        <dbReference type="ARBA" id="ARBA00012239"/>
    </source>
</evidence>
<dbReference type="InterPro" id="IPR020578">
    <property type="entry name" value="Aminotrans_V_PyrdxlP_BS"/>
</dbReference>
<keyword evidence="6" id="KW-0479">Metal-binding</keyword>
<gene>
    <name evidence="15" type="primary">iscS_1</name>
    <name evidence="15" type="ORF">PMAL9190_01477</name>
</gene>
<keyword evidence="9" id="KW-0411">Iron-sulfur</keyword>
<dbReference type="EMBL" id="FYAK01000002">
    <property type="protein sequence ID" value="SMY34062.1"/>
    <property type="molecule type" value="Genomic_DNA"/>
</dbReference>
<dbReference type="Pfam" id="PF00266">
    <property type="entry name" value="Aminotran_5"/>
    <property type="match status" value="1"/>
</dbReference>
<protein>
    <recommendedName>
        <fullName evidence="4">cysteine desulfurase</fullName>
        <ecNumber evidence="4">2.8.1.7</ecNumber>
    </recommendedName>
    <alternativeName>
        <fullName evidence="11">Nitrogenase metalloclusters biosynthesis protein NifS</fullName>
    </alternativeName>
</protein>
<evidence type="ECO:0000313" key="16">
    <source>
        <dbReference type="Proteomes" id="UP000195963"/>
    </source>
</evidence>
<dbReference type="PIRSF" id="PIRSF005572">
    <property type="entry name" value="NifS"/>
    <property type="match status" value="1"/>
</dbReference>
<dbReference type="PANTHER" id="PTHR11601">
    <property type="entry name" value="CYSTEINE DESULFURYLASE FAMILY MEMBER"/>
    <property type="match status" value="1"/>
</dbReference>
<comment type="function">
    <text evidence="2">Catalyzes the removal of elemental sulfur atoms from cysteine to produce alanine. Seems to participate in the biosynthesis of the nitrogenase metalloclusters by providing the inorganic sulfur required for the Fe-S core formation.</text>
</comment>
<evidence type="ECO:0000256" key="11">
    <source>
        <dbReference type="ARBA" id="ARBA00031911"/>
    </source>
</evidence>
<sequence>MAIYLDCNATTPMAPEVAEIVRKYMIEEYGNSGSRTHEFGMIAKKATELARQQVADIVGVEKNEVIFTSGATESNNLAILGLKSWAKKHNKKHIITTKIEHKAVLEPIEVLESEGFDVTYLDCDESGVVSKELLSNALREDTFLVSIMHINNETGSVQDIDGYCDVLNDHEAYFHVDAAQGFGKYSEALKHDRVDMISVSAHKLYGPKGVGSLIVRRRGFKKIPLQPLMYGGGQERGLRPGTLPVALIAGLGEACSLANKNSERWSQHCQILKDKALSAFSEIGIMVNGENTVPHVLNFSIPEVNSEAAMVALKGIVAVSNGSACTSSSYTPSHVLTAMGFNEDRIDNAIRMSWCYQTKELPLAEIIEKIKQYL</sequence>
<dbReference type="Gene3D" id="3.40.640.10">
    <property type="entry name" value="Type I PLP-dependent aspartate aminotransferase-like (Major domain)"/>
    <property type="match status" value="1"/>
</dbReference>
<dbReference type="InterPro" id="IPR000192">
    <property type="entry name" value="Aminotrans_V_dom"/>
</dbReference>
<dbReference type="InterPro" id="IPR017644">
    <property type="entry name" value="Cysteine_desulfurase_DndA"/>
</dbReference>
<accession>A0A1Y6MC33</accession>
<evidence type="ECO:0000256" key="3">
    <source>
        <dbReference type="ARBA" id="ARBA00006490"/>
    </source>
</evidence>
<dbReference type="GO" id="GO:0031071">
    <property type="term" value="F:cysteine desulfurase activity"/>
    <property type="evidence" value="ECO:0007669"/>
    <property type="project" value="UniProtKB-EC"/>
</dbReference>
<comment type="catalytic activity">
    <reaction evidence="12">
        <text>(sulfur carrier)-H + L-cysteine = (sulfur carrier)-SH + L-alanine</text>
        <dbReference type="Rhea" id="RHEA:43892"/>
        <dbReference type="Rhea" id="RHEA-COMP:14737"/>
        <dbReference type="Rhea" id="RHEA-COMP:14739"/>
        <dbReference type="ChEBI" id="CHEBI:29917"/>
        <dbReference type="ChEBI" id="CHEBI:35235"/>
        <dbReference type="ChEBI" id="CHEBI:57972"/>
        <dbReference type="ChEBI" id="CHEBI:64428"/>
        <dbReference type="EC" id="2.8.1.7"/>
    </reaction>
</comment>
<keyword evidence="10" id="KW-0535">Nitrogen fixation</keyword>
<dbReference type="SUPFAM" id="SSF53383">
    <property type="entry name" value="PLP-dependent transferases"/>
    <property type="match status" value="1"/>
</dbReference>
<name>A0A1Y6MC33_9GAMM</name>
<evidence type="ECO:0000256" key="5">
    <source>
        <dbReference type="ARBA" id="ARBA00022679"/>
    </source>
</evidence>
<dbReference type="FunFam" id="3.40.640.10:FF:000084">
    <property type="entry name" value="IscS-like cysteine desulfurase"/>
    <property type="match status" value="1"/>
</dbReference>
<dbReference type="EC" id="2.8.1.7" evidence="4"/>
<evidence type="ECO:0000256" key="7">
    <source>
        <dbReference type="ARBA" id="ARBA00022898"/>
    </source>
</evidence>
<dbReference type="NCBIfam" id="TIGR03235">
    <property type="entry name" value="DNA_S_dndA"/>
    <property type="match status" value="1"/>
</dbReference>
<dbReference type="InterPro" id="IPR015421">
    <property type="entry name" value="PyrdxlP-dep_Trfase_major"/>
</dbReference>
<keyword evidence="16" id="KW-1185">Reference proteome</keyword>
<organism evidence="15 16">
    <name type="scientific">Photobacterium malacitanum</name>
    <dbReference type="NCBI Taxonomy" id="2204294"/>
    <lineage>
        <taxon>Bacteria</taxon>
        <taxon>Pseudomonadati</taxon>
        <taxon>Pseudomonadota</taxon>
        <taxon>Gammaproteobacteria</taxon>
        <taxon>Vibrionales</taxon>
        <taxon>Vibrionaceae</taxon>
        <taxon>Photobacterium</taxon>
    </lineage>
</organism>
<evidence type="ECO:0000313" key="15">
    <source>
        <dbReference type="EMBL" id="SMY34062.1"/>
    </source>
</evidence>
<dbReference type="Proteomes" id="UP000195963">
    <property type="component" value="Unassembled WGS sequence"/>
</dbReference>
<comment type="similarity">
    <text evidence="3">Belongs to the class-V pyridoxal-phosphate-dependent aminotransferase family. NifS/IscS subfamily.</text>
</comment>
<dbReference type="InterPro" id="IPR015424">
    <property type="entry name" value="PyrdxlP-dep_Trfase"/>
</dbReference>
<dbReference type="RefSeq" id="WP_087844575.1">
    <property type="nucleotide sequence ID" value="NZ_FYAK01000002.1"/>
</dbReference>
<evidence type="ECO:0000256" key="1">
    <source>
        <dbReference type="ARBA" id="ARBA00001933"/>
    </source>
</evidence>
<dbReference type="PANTHER" id="PTHR11601:SF34">
    <property type="entry name" value="CYSTEINE DESULFURASE"/>
    <property type="match status" value="1"/>
</dbReference>
<keyword evidence="5 15" id="KW-0808">Transferase</keyword>